<dbReference type="InterPro" id="IPR036640">
    <property type="entry name" value="ABC1_TM_sf"/>
</dbReference>
<dbReference type="GO" id="GO:0005886">
    <property type="term" value="C:plasma membrane"/>
    <property type="evidence" value="ECO:0007669"/>
    <property type="project" value="UniProtKB-SubCell"/>
</dbReference>
<organism evidence="11 12">
    <name type="scientific">Variovorax gossypii</name>
    <dbReference type="NCBI Taxonomy" id="1679495"/>
    <lineage>
        <taxon>Bacteria</taxon>
        <taxon>Pseudomonadati</taxon>
        <taxon>Pseudomonadota</taxon>
        <taxon>Betaproteobacteria</taxon>
        <taxon>Burkholderiales</taxon>
        <taxon>Comamonadaceae</taxon>
        <taxon>Variovorax</taxon>
    </lineage>
</organism>
<keyword evidence="2" id="KW-1003">Cell membrane</keyword>
<evidence type="ECO:0000256" key="6">
    <source>
        <dbReference type="ARBA" id="ARBA00022989"/>
    </source>
</evidence>
<gene>
    <name evidence="11" type="ORF">EJP69_06215</name>
</gene>
<feature type="domain" description="ABC transporter" evidence="9">
    <location>
        <begin position="379"/>
        <end position="614"/>
    </location>
</feature>
<evidence type="ECO:0000256" key="1">
    <source>
        <dbReference type="ARBA" id="ARBA00004651"/>
    </source>
</evidence>
<dbReference type="InterPro" id="IPR027417">
    <property type="entry name" value="P-loop_NTPase"/>
</dbReference>
<dbReference type="InterPro" id="IPR003593">
    <property type="entry name" value="AAA+_ATPase"/>
</dbReference>
<evidence type="ECO:0000256" key="2">
    <source>
        <dbReference type="ARBA" id="ARBA00022475"/>
    </source>
</evidence>
<comment type="subcellular location">
    <subcellularLocation>
        <location evidence="1">Cell membrane</location>
        <topology evidence="1">Multi-pass membrane protein</topology>
    </subcellularLocation>
</comment>
<evidence type="ECO:0000259" key="10">
    <source>
        <dbReference type="PROSITE" id="PS50929"/>
    </source>
</evidence>
<evidence type="ECO:0000256" key="4">
    <source>
        <dbReference type="ARBA" id="ARBA00022741"/>
    </source>
</evidence>
<dbReference type="AlphaFoldDB" id="A0A431TTI9"/>
<evidence type="ECO:0000256" key="5">
    <source>
        <dbReference type="ARBA" id="ARBA00022840"/>
    </source>
</evidence>
<dbReference type="InterPro" id="IPR039421">
    <property type="entry name" value="Type_1_exporter"/>
</dbReference>
<proteinExistence type="predicted"/>
<dbReference type="Gene3D" id="3.40.50.300">
    <property type="entry name" value="P-loop containing nucleotide triphosphate hydrolases"/>
    <property type="match status" value="1"/>
</dbReference>
<dbReference type="RefSeq" id="WP_126469072.1">
    <property type="nucleotide sequence ID" value="NZ_RXOE01000001.1"/>
</dbReference>
<dbReference type="PANTHER" id="PTHR43394">
    <property type="entry name" value="ATP-DEPENDENT PERMEASE MDL1, MITOCHONDRIAL"/>
    <property type="match status" value="1"/>
</dbReference>
<dbReference type="PANTHER" id="PTHR43394:SF1">
    <property type="entry name" value="ATP-BINDING CASSETTE SUB-FAMILY B MEMBER 10, MITOCHONDRIAL"/>
    <property type="match status" value="1"/>
</dbReference>
<keyword evidence="6 8" id="KW-1133">Transmembrane helix</keyword>
<reference evidence="11 12" key="1">
    <citation type="submission" date="2018-12" db="EMBL/GenBank/DDBJ databases">
        <title>The genome of Variovorax gossypii DSM 100435.</title>
        <authorList>
            <person name="Gao J."/>
            <person name="Sun J."/>
        </authorList>
    </citation>
    <scope>NUCLEOTIDE SEQUENCE [LARGE SCALE GENOMIC DNA]</scope>
    <source>
        <strain evidence="11 12">DSM 100435</strain>
    </source>
</reference>
<dbReference type="Pfam" id="PF00664">
    <property type="entry name" value="ABC_membrane"/>
    <property type="match status" value="1"/>
</dbReference>
<dbReference type="PROSITE" id="PS00211">
    <property type="entry name" value="ABC_TRANSPORTER_1"/>
    <property type="match status" value="1"/>
</dbReference>
<keyword evidence="12" id="KW-1185">Reference proteome</keyword>
<dbReference type="InterPro" id="IPR003439">
    <property type="entry name" value="ABC_transporter-like_ATP-bd"/>
</dbReference>
<dbReference type="OrthoDB" id="8554730at2"/>
<dbReference type="InterPro" id="IPR011527">
    <property type="entry name" value="ABC1_TM_dom"/>
</dbReference>
<feature type="transmembrane region" description="Helical" evidence="8">
    <location>
        <begin position="265"/>
        <end position="285"/>
    </location>
</feature>
<evidence type="ECO:0000256" key="7">
    <source>
        <dbReference type="ARBA" id="ARBA00023136"/>
    </source>
</evidence>
<dbReference type="GO" id="GO:0015421">
    <property type="term" value="F:ABC-type oligopeptide transporter activity"/>
    <property type="evidence" value="ECO:0007669"/>
    <property type="project" value="TreeGrafter"/>
</dbReference>
<sequence length="619" mass="66640">MQAIDDKKKEEKKSTNSTSPGAAVRQLYAALWHFAAGARAQLLSATALLAASQLIRLTLPYLAGQAINALQRGELGTAGRWIAGLAGVYVGAWALHGPGRILERNVGVKVREALADQLYARIAAAPLAWHEGHHSGELQHRVHQASRALSDFAQNQFIWLTNAVNFVGPLVALALLSRTSGMTALAGYVLIGLVIVRIDRALMKLARAENDADRRYVAALLDFLGNASTVIGLRLQGASRLLLRRRMAAISLPLKRAVVLNEGKWFAVDLMGLALTWGLVVIYVWQARAPGQVVMLGAVFMIHQYAQQAAGVVTSVAANFSFFARMHTDYGSAGPIWQAPSDKEALATPPGQVPAHERIEADAAWRQLDIRALQWRYAPRGAPIDEAGIAEPAVRSGLHDVALTLRRGERVALVGPSGGGKSTLLRVLAGLYAPGSGTLLFDGRPADWARLRRLATLIPQETELFEASVRENLAFGQPHDDALLQAALHTSTFDEVLKANGGDLDTAVTERGFNLSGGQRQRLCLARGVLTAQGSSLLLLDEPTSALDANTEARVLERIAAAFPDACLIASVHRLSLLERFDTVVLMEAGHVLDHGPCKEVLRRQPLLQRMALPAGAQA</sequence>
<comment type="caution">
    <text evidence="11">The sequence shown here is derived from an EMBL/GenBank/DDBJ whole genome shotgun (WGS) entry which is preliminary data.</text>
</comment>
<accession>A0A431TTI9</accession>
<evidence type="ECO:0000313" key="12">
    <source>
        <dbReference type="Proteomes" id="UP000267418"/>
    </source>
</evidence>
<feature type="transmembrane region" description="Helical" evidence="8">
    <location>
        <begin position="157"/>
        <end position="176"/>
    </location>
</feature>
<keyword evidence="4" id="KW-0547">Nucleotide-binding</keyword>
<feature type="domain" description="ABC transmembrane type-1" evidence="10">
    <location>
        <begin position="45"/>
        <end position="325"/>
    </location>
</feature>
<keyword evidence="7 8" id="KW-0472">Membrane</keyword>
<keyword evidence="5 11" id="KW-0067">ATP-binding</keyword>
<evidence type="ECO:0000256" key="3">
    <source>
        <dbReference type="ARBA" id="ARBA00022692"/>
    </source>
</evidence>
<dbReference type="GO" id="GO:0016887">
    <property type="term" value="F:ATP hydrolysis activity"/>
    <property type="evidence" value="ECO:0007669"/>
    <property type="project" value="InterPro"/>
</dbReference>
<evidence type="ECO:0000313" key="11">
    <source>
        <dbReference type="EMBL" id="RTQ37322.1"/>
    </source>
</evidence>
<feature type="transmembrane region" description="Helical" evidence="8">
    <location>
        <begin position="182"/>
        <end position="198"/>
    </location>
</feature>
<dbReference type="InterPro" id="IPR017871">
    <property type="entry name" value="ABC_transporter-like_CS"/>
</dbReference>
<dbReference type="SUPFAM" id="SSF52540">
    <property type="entry name" value="P-loop containing nucleoside triphosphate hydrolases"/>
    <property type="match status" value="1"/>
</dbReference>
<name>A0A431TTI9_9BURK</name>
<dbReference type="PROSITE" id="PS50929">
    <property type="entry name" value="ABC_TM1F"/>
    <property type="match status" value="1"/>
</dbReference>
<dbReference type="Gene3D" id="1.20.1560.10">
    <property type="entry name" value="ABC transporter type 1, transmembrane domain"/>
    <property type="match status" value="1"/>
</dbReference>
<dbReference type="Proteomes" id="UP000267418">
    <property type="component" value="Unassembled WGS sequence"/>
</dbReference>
<dbReference type="Pfam" id="PF00005">
    <property type="entry name" value="ABC_tran"/>
    <property type="match status" value="1"/>
</dbReference>
<dbReference type="PROSITE" id="PS50893">
    <property type="entry name" value="ABC_TRANSPORTER_2"/>
    <property type="match status" value="1"/>
</dbReference>
<evidence type="ECO:0000256" key="8">
    <source>
        <dbReference type="SAM" id="Phobius"/>
    </source>
</evidence>
<dbReference type="GO" id="GO:0005524">
    <property type="term" value="F:ATP binding"/>
    <property type="evidence" value="ECO:0007669"/>
    <property type="project" value="UniProtKB-KW"/>
</dbReference>
<dbReference type="SUPFAM" id="SSF90123">
    <property type="entry name" value="ABC transporter transmembrane region"/>
    <property type="match status" value="1"/>
</dbReference>
<evidence type="ECO:0000259" key="9">
    <source>
        <dbReference type="PROSITE" id="PS50893"/>
    </source>
</evidence>
<dbReference type="EMBL" id="RXOE01000001">
    <property type="protein sequence ID" value="RTQ37322.1"/>
    <property type="molecule type" value="Genomic_DNA"/>
</dbReference>
<keyword evidence="3 8" id="KW-0812">Transmembrane</keyword>
<dbReference type="SMART" id="SM00382">
    <property type="entry name" value="AAA"/>
    <property type="match status" value="1"/>
</dbReference>
<protein>
    <submittedName>
        <fullName evidence="11">ABC transporter ATP-binding protein</fullName>
    </submittedName>
</protein>